<dbReference type="Gene3D" id="1.20.920.20">
    <property type="match status" value="1"/>
</dbReference>
<dbReference type="Pfam" id="PF12781">
    <property type="entry name" value="AAA_9"/>
    <property type="match status" value="1"/>
</dbReference>
<sequence>MEAQNKMEEIQRRVEAVASEVTALHSKQDRFLQEVSANETRIGRVENLLANLGDQRADWAEKVGKLRGLSQLLPGDALFCALMCAHGGPLNQANRSAISERAVLCMQGGRLDFSQGSLSLAKILGSRAKLTDWHLAGLPQDPQVVENMLIMDSASTLLWPFMVDPHTQGVRFVKEMSRGAFGRDRQKENPMKIVRESDPGLLQVVTATLELGGWLLIEEVGSRLDVALLPLLERRTEETDDGECCVRLGGSLVTWNPSFRLLLATSSPTMDLLPELAVHVTPLNFSVTLKGIEEQMLSLVISYENPDLEKRKAEVIGLRATYFRELEGAENKVLQILNDSGAAIFDDEQMISSILTTRLTWTAAEERAADVKRIEVDLDSVSISFATLAHHVSSLVNVVLSLDRMSNFYQFSLEWVKMILRPALEETRRGQSQEEQLQNAGEHCARHLYRAIAPSLCEQHRIVFGLHLALAQMLSLGRAEECDVGFLLNFGSAALPSGSLTRMKTSVVLEAALATLPPSDVAIFLALIQLPAFTGLTTAFVSAESEWKAWRSESIRPDKQKLPGNWESRIMPLQRLCLLAVLRPDGLPRAAAELVARELGCDRGQPPSVAGLDELLGQWPALAPVLFVLHEDCPDPVVELRQTAARFGIQRGLEVAGNNNNIQRGLEAVALASNQGPRAKRVLEEAKAKGGWAMISAPRLFLSTRPVDTFPAGLTRGSLKQGTAQVELYSFKPSLLVAAAGDKAEDQAVNVLADRWTLAFVGHWDYRDRSHYDAAASVGKMYSNITGLSLGVGATLGLATFCSQAHGAGLSKAATGELNGLYFRRYWSCVQLVGVPFYWALNCTKLTHPGLLMNIVSSEDLELLAPLF</sequence>
<accession>A0A813HD26</accession>
<keyword evidence="3" id="KW-1185">Reference proteome</keyword>
<dbReference type="InterPro" id="IPR026983">
    <property type="entry name" value="DHC"/>
</dbReference>
<evidence type="ECO:0000313" key="3">
    <source>
        <dbReference type="Proteomes" id="UP000654075"/>
    </source>
</evidence>
<evidence type="ECO:0000259" key="1">
    <source>
        <dbReference type="Pfam" id="PF12781"/>
    </source>
</evidence>
<dbReference type="Gene3D" id="6.10.140.1060">
    <property type="match status" value="1"/>
</dbReference>
<dbReference type="GO" id="GO:0045505">
    <property type="term" value="F:dynein intermediate chain binding"/>
    <property type="evidence" value="ECO:0007669"/>
    <property type="project" value="InterPro"/>
</dbReference>
<dbReference type="EMBL" id="CAJNNV010031416">
    <property type="protein sequence ID" value="CAE8636140.1"/>
    <property type="molecule type" value="Genomic_DNA"/>
</dbReference>
<dbReference type="PANTHER" id="PTHR45703">
    <property type="entry name" value="DYNEIN HEAVY CHAIN"/>
    <property type="match status" value="1"/>
</dbReference>
<protein>
    <recommendedName>
        <fullName evidence="1">Dynein heavy chain ATP-binding dynein motor region domain-containing protein</fullName>
    </recommendedName>
</protein>
<dbReference type="InterPro" id="IPR035706">
    <property type="entry name" value="AAA_9"/>
</dbReference>
<proteinExistence type="predicted"/>
<dbReference type="GO" id="GO:0030286">
    <property type="term" value="C:dynein complex"/>
    <property type="evidence" value="ECO:0007669"/>
    <property type="project" value="InterPro"/>
</dbReference>
<gene>
    <name evidence="2" type="ORF">PGLA1383_LOCUS51643</name>
</gene>
<dbReference type="GO" id="GO:0051959">
    <property type="term" value="F:dynein light intermediate chain binding"/>
    <property type="evidence" value="ECO:0007669"/>
    <property type="project" value="InterPro"/>
</dbReference>
<evidence type="ECO:0000313" key="2">
    <source>
        <dbReference type="EMBL" id="CAE8636140.1"/>
    </source>
</evidence>
<name>A0A813HD26_POLGL</name>
<dbReference type="GO" id="GO:0007018">
    <property type="term" value="P:microtubule-based movement"/>
    <property type="evidence" value="ECO:0007669"/>
    <property type="project" value="InterPro"/>
</dbReference>
<comment type="caution">
    <text evidence="2">The sequence shown here is derived from an EMBL/GenBank/DDBJ whole genome shotgun (WGS) entry which is preliminary data.</text>
</comment>
<reference evidence="2" key="1">
    <citation type="submission" date="2021-02" db="EMBL/GenBank/DDBJ databases">
        <authorList>
            <person name="Dougan E. K."/>
            <person name="Rhodes N."/>
            <person name="Thang M."/>
            <person name="Chan C."/>
        </authorList>
    </citation>
    <scope>NUCLEOTIDE SEQUENCE</scope>
</reference>
<dbReference type="Gene3D" id="1.10.8.1220">
    <property type="match status" value="1"/>
</dbReference>
<dbReference type="OrthoDB" id="424310at2759"/>
<dbReference type="Gene3D" id="3.40.50.300">
    <property type="entry name" value="P-loop containing nucleotide triphosphate hydrolases"/>
    <property type="match status" value="1"/>
</dbReference>
<dbReference type="OMA" id="KEWIQHE"/>
<dbReference type="Proteomes" id="UP000654075">
    <property type="component" value="Unassembled WGS sequence"/>
</dbReference>
<dbReference type="PANTHER" id="PTHR45703:SF36">
    <property type="entry name" value="DYNEIN HEAVY CHAIN, CYTOPLASMIC"/>
    <property type="match status" value="1"/>
</dbReference>
<organism evidence="2 3">
    <name type="scientific">Polarella glacialis</name>
    <name type="common">Dinoflagellate</name>
    <dbReference type="NCBI Taxonomy" id="89957"/>
    <lineage>
        <taxon>Eukaryota</taxon>
        <taxon>Sar</taxon>
        <taxon>Alveolata</taxon>
        <taxon>Dinophyceae</taxon>
        <taxon>Suessiales</taxon>
        <taxon>Suessiaceae</taxon>
        <taxon>Polarella</taxon>
    </lineage>
</organism>
<dbReference type="AlphaFoldDB" id="A0A813HD26"/>
<dbReference type="InterPro" id="IPR027417">
    <property type="entry name" value="P-loop_NTPase"/>
</dbReference>
<feature type="domain" description="Dynein heavy chain ATP-binding dynein motor region" evidence="1">
    <location>
        <begin position="132"/>
        <end position="358"/>
    </location>
</feature>